<dbReference type="EMBL" id="PQFF01000419">
    <property type="protein sequence ID" value="RHZ51355.1"/>
    <property type="molecule type" value="Genomic_DNA"/>
</dbReference>
<name>A0A397GKD6_9GLOM</name>
<sequence>MSPAHQFEEKTFTKFTYYRAVIFNSDNSNNDDYNKNILQHSNSFDSILTNSSKMSIQSFSTLSNDKKSITFRAARPVSPISFDAKTIQDLLVFINLNVNHLKINRAVIFNSDNSNNDDYNKNILQHSNSFDSILTNSSKMSIQSFSTLSNDKKSITFRAARPVSPISFDAKTIQDLLVFINLNVNHLKISITKYVLQL</sequence>
<evidence type="ECO:0000313" key="2">
    <source>
        <dbReference type="Proteomes" id="UP000266861"/>
    </source>
</evidence>
<organism evidence="1 2">
    <name type="scientific">Diversispora epigaea</name>
    <dbReference type="NCBI Taxonomy" id="1348612"/>
    <lineage>
        <taxon>Eukaryota</taxon>
        <taxon>Fungi</taxon>
        <taxon>Fungi incertae sedis</taxon>
        <taxon>Mucoromycota</taxon>
        <taxon>Glomeromycotina</taxon>
        <taxon>Glomeromycetes</taxon>
        <taxon>Diversisporales</taxon>
        <taxon>Diversisporaceae</taxon>
        <taxon>Diversispora</taxon>
    </lineage>
</organism>
<proteinExistence type="predicted"/>
<evidence type="ECO:0000313" key="1">
    <source>
        <dbReference type="EMBL" id="RHZ51355.1"/>
    </source>
</evidence>
<dbReference type="AlphaFoldDB" id="A0A397GKD6"/>
<protein>
    <submittedName>
        <fullName evidence="1">Uncharacterized protein</fullName>
    </submittedName>
</protein>
<reference evidence="1 2" key="1">
    <citation type="submission" date="2018-08" db="EMBL/GenBank/DDBJ databases">
        <title>Genome and evolution of the arbuscular mycorrhizal fungus Diversispora epigaea (formerly Glomus versiforme) and its bacterial endosymbionts.</title>
        <authorList>
            <person name="Sun X."/>
            <person name="Fei Z."/>
            <person name="Harrison M."/>
        </authorList>
    </citation>
    <scope>NUCLEOTIDE SEQUENCE [LARGE SCALE GENOMIC DNA]</scope>
    <source>
        <strain evidence="1 2">IT104</strain>
    </source>
</reference>
<dbReference type="OrthoDB" id="74314at2759"/>
<comment type="caution">
    <text evidence="1">The sequence shown here is derived from an EMBL/GenBank/DDBJ whole genome shotgun (WGS) entry which is preliminary data.</text>
</comment>
<accession>A0A397GKD6</accession>
<keyword evidence="2" id="KW-1185">Reference proteome</keyword>
<gene>
    <name evidence="1" type="ORF">Glove_480g13</name>
</gene>
<dbReference type="Proteomes" id="UP000266861">
    <property type="component" value="Unassembled WGS sequence"/>
</dbReference>